<dbReference type="AlphaFoldDB" id="A0A934KX63"/>
<protein>
    <submittedName>
        <fullName evidence="3">Sugar transferase</fullName>
    </submittedName>
</protein>
<name>A0A934KX63_9FLAO</name>
<dbReference type="InterPro" id="IPR003362">
    <property type="entry name" value="Bact_transf"/>
</dbReference>
<accession>A0A934KX63</accession>
<organism evidence="3 4">
    <name type="scientific">Gelidibacter salicanalis</name>
    <dbReference type="NCBI Taxonomy" id="291193"/>
    <lineage>
        <taxon>Bacteria</taxon>
        <taxon>Pseudomonadati</taxon>
        <taxon>Bacteroidota</taxon>
        <taxon>Flavobacteriia</taxon>
        <taxon>Flavobacteriales</taxon>
        <taxon>Flavobacteriaceae</taxon>
        <taxon>Gelidibacter</taxon>
    </lineage>
</organism>
<sequence>MLALALLPLLGIPIILLFLMASIDTGANGLFLQERIGQYGERFKIYKIRTLKEGVHRLGHMDYYASAFGKFLRASKFDELPQLFNVLKGDMSFVGPRPDLPGFADALQGDDRIILEVKPGITGPATLKYKDEELILSKQMDPESYNRTIIWKDKVEINKRYVKNYSFSLDLHFLLKSLKNS</sequence>
<comment type="caution">
    <text evidence="3">The sequence shown here is derived from an EMBL/GenBank/DDBJ whole genome shotgun (WGS) entry which is preliminary data.</text>
</comment>
<gene>
    <name evidence="3" type="ORF">JEM65_20095</name>
</gene>
<keyword evidence="3" id="KW-0808">Transferase</keyword>
<dbReference type="EMBL" id="JAEHJZ010000062">
    <property type="protein sequence ID" value="MBJ7882941.1"/>
    <property type="molecule type" value="Genomic_DNA"/>
</dbReference>
<evidence type="ECO:0000259" key="2">
    <source>
        <dbReference type="Pfam" id="PF02397"/>
    </source>
</evidence>
<evidence type="ECO:0000256" key="1">
    <source>
        <dbReference type="ARBA" id="ARBA00006464"/>
    </source>
</evidence>
<dbReference type="Pfam" id="PF02397">
    <property type="entry name" value="Bac_transf"/>
    <property type="match status" value="1"/>
</dbReference>
<evidence type="ECO:0000313" key="4">
    <source>
        <dbReference type="Proteomes" id="UP000662373"/>
    </source>
</evidence>
<proteinExistence type="inferred from homology"/>
<feature type="domain" description="Bacterial sugar transferase" evidence="2">
    <location>
        <begin position="2"/>
        <end position="179"/>
    </location>
</feature>
<keyword evidence="4" id="KW-1185">Reference proteome</keyword>
<comment type="similarity">
    <text evidence="1">Belongs to the bacterial sugar transferase family.</text>
</comment>
<reference evidence="3 4" key="1">
    <citation type="submission" date="2020-09" db="EMBL/GenBank/DDBJ databases">
        <title>Draft genome of Gelidibacter salicanalis PAMC21136.</title>
        <authorList>
            <person name="Park H."/>
        </authorList>
    </citation>
    <scope>NUCLEOTIDE SEQUENCE [LARGE SCALE GENOMIC DNA]</scope>
    <source>
        <strain evidence="3 4">PAMC21136</strain>
    </source>
</reference>
<dbReference type="Proteomes" id="UP000662373">
    <property type="component" value="Unassembled WGS sequence"/>
</dbReference>
<evidence type="ECO:0000313" key="3">
    <source>
        <dbReference type="EMBL" id="MBJ7882941.1"/>
    </source>
</evidence>
<dbReference type="PANTHER" id="PTHR30576">
    <property type="entry name" value="COLANIC BIOSYNTHESIS UDP-GLUCOSE LIPID CARRIER TRANSFERASE"/>
    <property type="match status" value="1"/>
</dbReference>
<dbReference type="PANTHER" id="PTHR30576:SF20">
    <property type="entry name" value="QUINOVOSAMINEPHOSPHOTRANSFERAE-RELATED"/>
    <property type="match status" value="1"/>
</dbReference>
<dbReference type="GO" id="GO:0016780">
    <property type="term" value="F:phosphotransferase activity, for other substituted phosphate groups"/>
    <property type="evidence" value="ECO:0007669"/>
    <property type="project" value="TreeGrafter"/>
</dbReference>